<comment type="cofactor">
    <cofactor evidence="1">
        <name>Zn(2+)</name>
        <dbReference type="ChEBI" id="CHEBI:29105"/>
    </cofactor>
</comment>
<evidence type="ECO:0000256" key="2">
    <source>
        <dbReference type="ARBA" id="ARBA00007174"/>
    </source>
</evidence>
<evidence type="ECO:0000313" key="10">
    <source>
        <dbReference type="EMBL" id="MEJ8573800.1"/>
    </source>
</evidence>
<evidence type="ECO:0000256" key="5">
    <source>
        <dbReference type="ARBA" id="ARBA00022833"/>
    </source>
</evidence>
<sequence length="194" mass="20984">MSAAAKDPAMKQTNTHHFDLAPPTEEEFVRLAADLDEEERRVLLEHGTESPFCGVFLTEKRPGVYTCRLCGLPLFHGGAKFESGTGWPSFTQPFADGHLKYIQDTSYGMTRTEIVCARCGAHQGHVFPDGPPPTGERYCINSVSLAFTPDGEPLPDKLDRGAPEGEVLRRGRAVGEAEPTSTIASQAAGSPQPD</sequence>
<keyword evidence="6 10" id="KW-0560">Oxidoreductase</keyword>
<dbReference type="PROSITE" id="PS51790">
    <property type="entry name" value="MSRB"/>
    <property type="match status" value="1"/>
</dbReference>
<evidence type="ECO:0000256" key="3">
    <source>
        <dbReference type="ARBA" id="ARBA00012499"/>
    </source>
</evidence>
<keyword evidence="5" id="KW-0862">Zinc</keyword>
<comment type="catalytic activity">
    <reaction evidence="7">
        <text>L-methionyl-[protein] + [thioredoxin]-disulfide + H2O = L-methionyl-(R)-S-oxide-[protein] + [thioredoxin]-dithiol</text>
        <dbReference type="Rhea" id="RHEA:24164"/>
        <dbReference type="Rhea" id="RHEA-COMP:10698"/>
        <dbReference type="Rhea" id="RHEA-COMP:10700"/>
        <dbReference type="Rhea" id="RHEA-COMP:12313"/>
        <dbReference type="Rhea" id="RHEA-COMP:12314"/>
        <dbReference type="ChEBI" id="CHEBI:15377"/>
        <dbReference type="ChEBI" id="CHEBI:16044"/>
        <dbReference type="ChEBI" id="CHEBI:29950"/>
        <dbReference type="ChEBI" id="CHEBI:45764"/>
        <dbReference type="ChEBI" id="CHEBI:50058"/>
        <dbReference type="EC" id="1.8.4.12"/>
    </reaction>
</comment>
<dbReference type="GO" id="GO:0030091">
    <property type="term" value="P:protein repair"/>
    <property type="evidence" value="ECO:0007669"/>
    <property type="project" value="InterPro"/>
</dbReference>
<dbReference type="RefSeq" id="WP_340331505.1">
    <property type="nucleotide sequence ID" value="NZ_JAZHOF010000009.1"/>
</dbReference>
<dbReference type="EMBL" id="JAZHOF010000009">
    <property type="protein sequence ID" value="MEJ8573800.1"/>
    <property type="molecule type" value="Genomic_DNA"/>
</dbReference>
<evidence type="ECO:0000259" key="9">
    <source>
        <dbReference type="PROSITE" id="PS51790"/>
    </source>
</evidence>
<dbReference type="Pfam" id="PF01641">
    <property type="entry name" value="SelR"/>
    <property type="match status" value="1"/>
</dbReference>
<accession>A0AAW9RZU0</accession>
<comment type="caution">
    <text evidence="10">The sequence shown here is derived from an EMBL/GenBank/DDBJ whole genome shotgun (WGS) entry which is preliminary data.</text>
</comment>
<dbReference type="GO" id="GO:0046872">
    <property type="term" value="F:metal ion binding"/>
    <property type="evidence" value="ECO:0007669"/>
    <property type="project" value="UniProtKB-KW"/>
</dbReference>
<proteinExistence type="inferred from homology"/>
<dbReference type="GO" id="GO:0033743">
    <property type="term" value="F:peptide-methionine (R)-S-oxide reductase activity"/>
    <property type="evidence" value="ECO:0007669"/>
    <property type="project" value="UniProtKB-EC"/>
</dbReference>
<dbReference type="EC" id="1.8.4.12" evidence="3"/>
<gene>
    <name evidence="10" type="primary">msrB</name>
    <name evidence="10" type="ORF">V3328_20090</name>
</gene>
<keyword evidence="4" id="KW-0479">Metal-binding</keyword>
<evidence type="ECO:0000256" key="8">
    <source>
        <dbReference type="SAM" id="MobiDB-lite"/>
    </source>
</evidence>
<dbReference type="InterPro" id="IPR011057">
    <property type="entry name" value="Mss4-like_sf"/>
</dbReference>
<dbReference type="PANTHER" id="PTHR10173:SF52">
    <property type="entry name" value="METHIONINE-R-SULFOXIDE REDUCTASE B1"/>
    <property type="match status" value="1"/>
</dbReference>
<evidence type="ECO:0000256" key="6">
    <source>
        <dbReference type="ARBA" id="ARBA00023002"/>
    </source>
</evidence>
<dbReference type="Proteomes" id="UP001378188">
    <property type="component" value="Unassembled WGS sequence"/>
</dbReference>
<organism evidence="10 11">
    <name type="scientific">Microbaculum marinum</name>
    <dbReference type="NCBI Taxonomy" id="1764581"/>
    <lineage>
        <taxon>Bacteria</taxon>
        <taxon>Pseudomonadati</taxon>
        <taxon>Pseudomonadota</taxon>
        <taxon>Alphaproteobacteria</taxon>
        <taxon>Hyphomicrobiales</taxon>
        <taxon>Tepidamorphaceae</taxon>
        <taxon>Microbaculum</taxon>
    </lineage>
</organism>
<dbReference type="SUPFAM" id="SSF51316">
    <property type="entry name" value="Mss4-like"/>
    <property type="match status" value="1"/>
</dbReference>
<evidence type="ECO:0000313" key="11">
    <source>
        <dbReference type="Proteomes" id="UP001378188"/>
    </source>
</evidence>
<feature type="domain" description="MsrB" evidence="9">
    <location>
        <begin position="28"/>
        <end position="150"/>
    </location>
</feature>
<dbReference type="NCBIfam" id="TIGR00357">
    <property type="entry name" value="peptide-methionine (R)-S-oxide reductase MsrB"/>
    <property type="match status" value="1"/>
</dbReference>
<dbReference type="Gene3D" id="2.170.150.20">
    <property type="entry name" value="Peptide methionine sulfoxide reductase"/>
    <property type="match status" value="1"/>
</dbReference>
<dbReference type="InterPro" id="IPR028427">
    <property type="entry name" value="Met_Sox_Rdtase_MsrB"/>
</dbReference>
<dbReference type="PANTHER" id="PTHR10173">
    <property type="entry name" value="METHIONINE SULFOXIDE REDUCTASE"/>
    <property type="match status" value="1"/>
</dbReference>
<reference evidence="10 11" key="1">
    <citation type="submission" date="2024-02" db="EMBL/GenBank/DDBJ databases">
        <title>Genome analysis and characterization of Microbaculum marinisediminis sp. nov., isolated from marine sediment.</title>
        <authorList>
            <person name="Du Z.-J."/>
            <person name="Ye Y.-Q."/>
            <person name="Zhang Z.-R."/>
            <person name="Yuan S.-M."/>
            <person name="Zhang X.-Y."/>
        </authorList>
    </citation>
    <scope>NUCLEOTIDE SEQUENCE [LARGE SCALE GENOMIC DNA]</scope>
    <source>
        <strain evidence="10 11">SDUM1044001</strain>
    </source>
</reference>
<protein>
    <recommendedName>
        <fullName evidence="3">peptide-methionine (R)-S-oxide reductase</fullName>
        <ecNumber evidence="3">1.8.4.12</ecNumber>
    </recommendedName>
</protein>
<feature type="compositionally biased region" description="Polar residues" evidence="8">
    <location>
        <begin position="179"/>
        <end position="194"/>
    </location>
</feature>
<evidence type="ECO:0000256" key="4">
    <source>
        <dbReference type="ARBA" id="ARBA00022723"/>
    </source>
</evidence>
<dbReference type="GO" id="GO:0005737">
    <property type="term" value="C:cytoplasm"/>
    <property type="evidence" value="ECO:0007669"/>
    <property type="project" value="TreeGrafter"/>
</dbReference>
<comment type="similarity">
    <text evidence="2">Belongs to the MsrB Met sulfoxide reductase family.</text>
</comment>
<dbReference type="FunFam" id="2.170.150.20:FF:000001">
    <property type="entry name" value="Peptide methionine sulfoxide reductase MsrB"/>
    <property type="match status" value="1"/>
</dbReference>
<evidence type="ECO:0000256" key="7">
    <source>
        <dbReference type="ARBA" id="ARBA00048488"/>
    </source>
</evidence>
<feature type="region of interest" description="Disordered" evidence="8">
    <location>
        <begin position="170"/>
        <end position="194"/>
    </location>
</feature>
<name>A0AAW9RZU0_9HYPH</name>
<evidence type="ECO:0000256" key="1">
    <source>
        <dbReference type="ARBA" id="ARBA00001947"/>
    </source>
</evidence>
<dbReference type="AlphaFoldDB" id="A0AAW9RZU0"/>
<keyword evidence="11" id="KW-1185">Reference proteome</keyword>
<dbReference type="InterPro" id="IPR002579">
    <property type="entry name" value="Met_Sox_Rdtase_MsrB_dom"/>
</dbReference>
<dbReference type="GO" id="GO:0006979">
    <property type="term" value="P:response to oxidative stress"/>
    <property type="evidence" value="ECO:0007669"/>
    <property type="project" value="InterPro"/>
</dbReference>